<dbReference type="Proteomes" id="UP000298493">
    <property type="component" value="Unassembled WGS sequence"/>
</dbReference>
<proteinExistence type="predicted"/>
<evidence type="ECO:0000313" key="2">
    <source>
        <dbReference type="EMBL" id="TID21452.1"/>
    </source>
</evidence>
<feature type="signal peptide" evidence="1">
    <location>
        <begin position="1"/>
        <end position="24"/>
    </location>
</feature>
<keyword evidence="3" id="KW-1185">Reference proteome</keyword>
<comment type="caution">
    <text evidence="2">The sequence shown here is derived from an EMBL/GenBank/DDBJ whole genome shotgun (WGS) entry which is preliminary data.</text>
</comment>
<feature type="chain" id="PRO_5021357147" evidence="1">
    <location>
        <begin position="25"/>
        <end position="106"/>
    </location>
</feature>
<dbReference type="AlphaFoldDB" id="A0A4Z1NZ96"/>
<evidence type="ECO:0000256" key="1">
    <source>
        <dbReference type="SAM" id="SignalP"/>
    </source>
</evidence>
<evidence type="ECO:0000313" key="3">
    <source>
        <dbReference type="Proteomes" id="UP000298493"/>
    </source>
</evidence>
<sequence>MIGVMTSLILLLYKLCPAPEIATAIPIWSQEKRKEVRSLSAHIVWSYHVAHGDRDYGNMGLPVYDTTTQTGLRFFSNRLLESHVDHTLQREERHARCLLNSLPPST</sequence>
<dbReference type="EMBL" id="SNSC02000009">
    <property type="protein sequence ID" value="TID21452.1"/>
    <property type="molecule type" value="Genomic_DNA"/>
</dbReference>
<protein>
    <submittedName>
        <fullName evidence="2">Uncharacterized protein</fullName>
    </submittedName>
</protein>
<reference evidence="2 3" key="1">
    <citation type="submission" date="2019-04" db="EMBL/GenBank/DDBJ databases">
        <title>High contiguity whole genome sequence and gene annotation resource for two Venturia nashicola isolates.</title>
        <authorList>
            <person name="Prokchorchik M."/>
            <person name="Won K."/>
            <person name="Lee Y."/>
            <person name="Choi E.D."/>
            <person name="Segonzac C."/>
            <person name="Sohn K.H."/>
        </authorList>
    </citation>
    <scope>NUCLEOTIDE SEQUENCE [LARGE SCALE GENOMIC DNA]</scope>
    <source>
        <strain evidence="2 3">PRI2</strain>
    </source>
</reference>
<keyword evidence="1" id="KW-0732">Signal</keyword>
<organism evidence="2 3">
    <name type="scientific">Venturia nashicola</name>
    <dbReference type="NCBI Taxonomy" id="86259"/>
    <lineage>
        <taxon>Eukaryota</taxon>
        <taxon>Fungi</taxon>
        <taxon>Dikarya</taxon>
        <taxon>Ascomycota</taxon>
        <taxon>Pezizomycotina</taxon>
        <taxon>Dothideomycetes</taxon>
        <taxon>Pleosporomycetidae</taxon>
        <taxon>Venturiales</taxon>
        <taxon>Venturiaceae</taxon>
        <taxon>Venturia</taxon>
    </lineage>
</organism>
<name>A0A4Z1NZ96_9PEZI</name>
<gene>
    <name evidence="2" type="ORF">E6O75_ATG04847</name>
</gene>
<accession>A0A4Z1NZ96</accession>